<sequence>MSEKASYSINKEEALKEACRECDIKSLINLANSDGGLLSDDIRATAWPLLLGCHDQDTQPVVDQRWTDLPVHSDEEQVQKDVDRAFVYYPSNETQSSLENNRVALLNIIVKVLRLNPMLHYFQGYHDIAQVFLLVLGEEAAFSAVSRMSLLRIRDYMLSSLSPATKHLQLIPAILRCADAELADHLSSTPPYFALSAVLTLYAHDVQKYSDIARLYDFILAHEPVYAIYLFAALIISRRPELIEIAAEDHDMLLFTLSKLPQPLDLQTLIDKCLAMVKDYPPECLPGQAWRNISSYSVLKTSRENLREQSLVEGRALFNKHSQQLAREEMTAKVVKHMRKNRRPIILSGATLLVGILSYYLRRNGTDRILWSALWRIAEVFGNR</sequence>
<protein>
    <submittedName>
        <fullName evidence="1">GTPase-activating protein gyp8</fullName>
    </submittedName>
</protein>
<reference evidence="1" key="1">
    <citation type="submission" date="2022-10" db="EMBL/GenBank/DDBJ databases">
        <title>Culturing micro-colonial fungi from biological soil crusts in the Mojave desert and describing Neophaeococcomyces mojavensis, and introducing the new genera and species Taxawa tesnikishii.</title>
        <authorList>
            <person name="Kurbessoian T."/>
            <person name="Stajich J.E."/>
        </authorList>
    </citation>
    <scope>NUCLEOTIDE SEQUENCE</scope>
    <source>
        <strain evidence="1">JES_112</strain>
    </source>
</reference>
<gene>
    <name evidence="1" type="primary">GYP8</name>
    <name evidence="1" type="ORF">H2198_002074</name>
</gene>
<keyword evidence="2" id="KW-1185">Reference proteome</keyword>
<organism evidence="1 2">
    <name type="scientific">Neophaeococcomyces mojaviensis</name>
    <dbReference type="NCBI Taxonomy" id="3383035"/>
    <lineage>
        <taxon>Eukaryota</taxon>
        <taxon>Fungi</taxon>
        <taxon>Dikarya</taxon>
        <taxon>Ascomycota</taxon>
        <taxon>Pezizomycotina</taxon>
        <taxon>Eurotiomycetes</taxon>
        <taxon>Chaetothyriomycetidae</taxon>
        <taxon>Chaetothyriales</taxon>
        <taxon>Chaetothyriales incertae sedis</taxon>
        <taxon>Neophaeococcomyces</taxon>
    </lineage>
</organism>
<comment type="caution">
    <text evidence="1">The sequence shown here is derived from an EMBL/GenBank/DDBJ whole genome shotgun (WGS) entry which is preliminary data.</text>
</comment>
<dbReference type="EMBL" id="JAPDRQ010000025">
    <property type="protein sequence ID" value="KAJ9661130.1"/>
    <property type="molecule type" value="Genomic_DNA"/>
</dbReference>
<proteinExistence type="predicted"/>
<evidence type="ECO:0000313" key="2">
    <source>
        <dbReference type="Proteomes" id="UP001172386"/>
    </source>
</evidence>
<dbReference type="Proteomes" id="UP001172386">
    <property type="component" value="Unassembled WGS sequence"/>
</dbReference>
<evidence type="ECO:0000313" key="1">
    <source>
        <dbReference type="EMBL" id="KAJ9661130.1"/>
    </source>
</evidence>
<name>A0ACC3AEY9_9EURO</name>
<accession>A0ACC3AEY9</accession>